<dbReference type="InterPro" id="IPR001515">
    <property type="entry name" value="Ribosomal_eL32"/>
</dbReference>
<name>A0A9X9PXM3_GULGU</name>
<sequence>MIQEAVLMPNTGYGSNKKTKHMLPRGFQKFLVHTSRSLNCY</sequence>
<dbReference type="Proteomes" id="UP000269945">
    <property type="component" value="Unassembled WGS sequence"/>
</dbReference>
<dbReference type="SUPFAM" id="SSF52042">
    <property type="entry name" value="Ribosomal protein L32e"/>
    <property type="match status" value="1"/>
</dbReference>
<dbReference type="PANTHER" id="PTHR23413">
    <property type="entry name" value="60S RIBOSOMAL PROTEIN L32 AND DNA-DIRECTED RNA POLYMERASE II, SUBUNIT N"/>
    <property type="match status" value="1"/>
</dbReference>
<keyword evidence="2" id="KW-0689">Ribosomal protein</keyword>
<evidence type="ECO:0000256" key="2">
    <source>
        <dbReference type="ARBA" id="ARBA00022980"/>
    </source>
</evidence>
<accession>A0A9X9PXM3</accession>
<organism evidence="5 6">
    <name type="scientific">Gulo gulo</name>
    <name type="common">Wolverine</name>
    <name type="synonym">Gluton</name>
    <dbReference type="NCBI Taxonomy" id="48420"/>
    <lineage>
        <taxon>Eukaryota</taxon>
        <taxon>Metazoa</taxon>
        <taxon>Chordata</taxon>
        <taxon>Craniata</taxon>
        <taxon>Vertebrata</taxon>
        <taxon>Euteleostomi</taxon>
        <taxon>Mammalia</taxon>
        <taxon>Eutheria</taxon>
        <taxon>Laurasiatheria</taxon>
        <taxon>Carnivora</taxon>
        <taxon>Caniformia</taxon>
        <taxon>Musteloidea</taxon>
        <taxon>Mustelidae</taxon>
        <taxon>Guloninae</taxon>
        <taxon>Gulo</taxon>
    </lineage>
</organism>
<dbReference type="GO" id="GO:0022625">
    <property type="term" value="C:cytosolic large ribosomal subunit"/>
    <property type="evidence" value="ECO:0007669"/>
    <property type="project" value="TreeGrafter"/>
</dbReference>
<dbReference type="EMBL" id="CYRY02006996">
    <property type="protein sequence ID" value="VCW76177.1"/>
    <property type="molecule type" value="Genomic_DNA"/>
</dbReference>
<keyword evidence="6" id="KW-1185">Reference proteome</keyword>
<keyword evidence="3" id="KW-0687">Ribonucleoprotein</keyword>
<dbReference type="Pfam" id="PF01655">
    <property type="entry name" value="Ribosomal_L32e"/>
    <property type="match status" value="1"/>
</dbReference>
<evidence type="ECO:0000313" key="6">
    <source>
        <dbReference type="Proteomes" id="UP000269945"/>
    </source>
</evidence>
<dbReference type="PANTHER" id="PTHR23413:SF1">
    <property type="entry name" value="RIBOSOMAL PROTEIN L32"/>
    <property type="match status" value="1"/>
</dbReference>
<dbReference type="GO" id="GO:0006412">
    <property type="term" value="P:translation"/>
    <property type="evidence" value="ECO:0007669"/>
    <property type="project" value="InterPro"/>
</dbReference>
<dbReference type="AlphaFoldDB" id="A0A9X9PXM3"/>
<evidence type="ECO:0000256" key="4">
    <source>
        <dbReference type="ARBA" id="ARBA00035335"/>
    </source>
</evidence>
<gene>
    <name evidence="5" type="ORF">BN2614_LOCUS1</name>
</gene>
<dbReference type="GO" id="GO:0003735">
    <property type="term" value="F:structural constituent of ribosome"/>
    <property type="evidence" value="ECO:0007669"/>
    <property type="project" value="InterPro"/>
</dbReference>
<comment type="caution">
    <text evidence="5">The sequence shown here is derived from an EMBL/GenBank/DDBJ whole genome shotgun (WGS) entry which is preliminary data.</text>
</comment>
<evidence type="ECO:0000313" key="5">
    <source>
        <dbReference type="EMBL" id="VCW76177.1"/>
    </source>
</evidence>
<evidence type="ECO:0000256" key="3">
    <source>
        <dbReference type="ARBA" id="ARBA00023274"/>
    </source>
</evidence>
<reference evidence="5 6" key="1">
    <citation type="submission" date="2018-10" db="EMBL/GenBank/DDBJ databases">
        <authorList>
            <person name="Ekblom R."/>
            <person name="Jareborg N."/>
        </authorList>
    </citation>
    <scope>NUCLEOTIDE SEQUENCE [LARGE SCALE GENOMIC DNA]</scope>
    <source>
        <tissue evidence="5">Muscle</tissue>
    </source>
</reference>
<comment type="similarity">
    <text evidence="1">Belongs to the eukaryotic ribosomal protein eL32 family.</text>
</comment>
<proteinExistence type="inferred from homology"/>
<protein>
    <recommendedName>
        <fullName evidence="4">60S ribosomal protein L32</fullName>
    </recommendedName>
</protein>
<dbReference type="InterPro" id="IPR036351">
    <property type="entry name" value="Ribosomal_eL32_sf"/>
</dbReference>
<evidence type="ECO:0000256" key="1">
    <source>
        <dbReference type="ARBA" id="ARBA00008431"/>
    </source>
</evidence>